<feature type="transmembrane region" description="Helical" evidence="7">
    <location>
        <begin position="24"/>
        <end position="46"/>
    </location>
</feature>
<evidence type="ECO:0000313" key="11">
    <source>
        <dbReference type="Proteomes" id="UP001500665"/>
    </source>
</evidence>
<keyword evidence="5 7" id="KW-1133">Transmembrane helix</keyword>
<dbReference type="InterPro" id="IPR003439">
    <property type="entry name" value="ABC_transporter-like_ATP-bd"/>
</dbReference>
<dbReference type="Pfam" id="PF00005">
    <property type="entry name" value="ABC_tran"/>
    <property type="match status" value="1"/>
</dbReference>
<dbReference type="SMART" id="SM00382">
    <property type="entry name" value="AAA"/>
    <property type="match status" value="1"/>
</dbReference>
<feature type="transmembrane region" description="Helical" evidence="7">
    <location>
        <begin position="58"/>
        <end position="83"/>
    </location>
</feature>
<dbReference type="Gene3D" id="3.40.50.300">
    <property type="entry name" value="P-loop containing nucleotide triphosphate hydrolases"/>
    <property type="match status" value="1"/>
</dbReference>
<dbReference type="PANTHER" id="PTHR24221">
    <property type="entry name" value="ATP-BINDING CASSETTE SUB-FAMILY B"/>
    <property type="match status" value="1"/>
</dbReference>
<evidence type="ECO:0000256" key="1">
    <source>
        <dbReference type="ARBA" id="ARBA00004651"/>
    </source>
</evidence>
<keyword evidence="11" id="KW-1185">Reference proteome</keyword>
<comment type="subcellular location">
    <subcellularLocation>
        <location evidence="1">Cell membrane</location>
        <topology evidence="1">Multi-pass membrane protein</topology>
    </subcellularLocation>
</comment>
<feature type="domain" description="ABC transmembrane type-1" evidence="9">
    <location>
        <begin position="25"/>
        <end position="283"/>
    </location>
</feature>
<keyword evidence="4 10" id="KW-0067">ATP-binding</keyword>
<feature type="transmembrane region" description="Helical" evidence="7">
    <location>
        <begin position="126"/>
        <end position="148"/>
    </location>
</feature>
<dbReference type="InterPro" id="IPR003593">
    <property type="entry name" value="AAA+_ATPase"/>
</dbReference>
<evidence type="ECO:0000259" key="8">
    <source>
        <dbReference type="PROSITE" id="PS50893"/>
    </source>
</evidence>
<dbReference type="GO" id="GO:0005524">
    <property type="term" value="F:ATP binding"/>
    <property type="evidence" value="ECO:0007669"/>
    <property type="project" value="UniProtKB-KW"/>
</dbReference>
<keyword evidence="6 7" id="KW-0472">Membrane</keyword>
<evidence type="ECO:0000256" key="7">
    <source>
        <dbReference type="SAM" id="Phobius"/>
    </source>
</evidence>
<keyword evidence="3" id="KW-0547">Nucleotide-binding</keyword>
<evidence type="ECO:0000259" key="9">
    <source>
        <dbReference type="PROSITE" id="PS50929"/>
    </source>
</evidence>
<reference evidence="10 11" key="1">
    <citation type="journal article" date="2019" name="Int. J. Syst. Evol. Microbiol.">
        <title>The Global Catalogue of Microorganisms (GCM) 10K type strain sequencing project: providing services to taxonomists for standard genome sequencing and annotation.</title>
        <authorList>
            <consortium name="The Broad Institute Genomics Platform"/>
            <consortium name="The Broad Institute Genome Sequencing Center for Infectious Disease"/>
            <person name="Wu L."/>
            <person name="Ma J."/>
        </authorList>
    </citation>
    <scope>NUCLEOTIDE SEQUENCE [LARGE SCALE GENOMIC DNA]</scope>
    <source>
        <strain evidence="10 11">JCM 10696</strain>
    </source>
</reference>
<dbReference type="Proteomes" id="UP001500665">
    <property type="component" value="Unassembled WGS sequence"/>
</dbReference>
<dbReference type="SUPFAM" id="SSF52540">
    <property type="entry name" value="P-loop containing nucleoside triphosphate hydrolases"/>
    <property type="match status" value="1"/>
</dbReference>
<evidence type="ECO:0000256" key="6">
    <source>
        <dbReference type="ARBA" id="ARBA00023136"/>
    </source>
</evidence>
<dbReference type="PROSITE" id="PS50929">
    <property type="entry name" value="ABC_TM1F"/>
    <property type="match status" value="1"/>
</dbReference>
<feature type="transmembrane region" description="Helical" evidence="7">
    <location>
        <begin position="239"/>
        <end position="261"/>
    </location>
</feature>
<gene>
    <name evidence="10" type="ORF">GCM10009550_63560</name>
</gene>
<dbReference type="PANTHER" id="PTHR24221:SF654">
    <property type="entry name" value="ATP-BINDING CASSETTE SUB-FAMILY B MEMBER 6"/>
    <property type="match status" value="1"/>
</dbReference>
<comment type="caution">
    <text evidence="10">The sequence shown here is derived from an EMBL/GenBank/DDBJ whole genome shotgun (WGS) entry which is preliminary data.</text>
</comment>
<feature type="domain" description="ABC transporter" evidence="8">
    <location>
        <begin position="326"/>
        <end position="551"/>
    </location>
</feature>
<proteinExistence type="predicted"/>
<protein>
    <submittedName>
        <fullName evidence="10">ABC transporter ATP-binding protein</fullName>
    </submittedName>
</protein>
<evidence type="ECO:0000256" key="5">
    <source>
        <dbReference type="ARBA" id="ARBA00022989"/>
    </source>
</evidence>
<evidence type="ECO:0000256" key="2">
    <source>
        <dbReference type="ARBA" id="ARBA00022692"/>
    </source>
</evidence>
<evidence type="ECO:0000256" key="4">
    <source>
        <dbReference type="ARBA" id="ARBA00022840"/>
    </source>
</evidence>
<dbReference type="InterPro" id="IPR011527">
    <property type="entry name" value="ABC1_TM_dom"/>
</dbReference>
<dbReference type="Gene3D" id="1.20.1560.10">
    <property type="entry name" value="ABC transporter type 1, transmembrane domain"/>
    <property type="match status" value="1"/>
</dbReference>
<sequence length="565" mass="59137">MRRRPLPVIVWLALRREPGRLRRILAWSVLESAPALLLGYAVAQAVDRFAGGRPAEGLVWLALLGAVWAAAAVAAGRVVLAVAEVVEPFRDRLLAQVVRHGLTGRRAADASASRANQQVELARDSLASVITVLRSFVFTVLSVVLGLLALMPQIALLVLPPFLLGLCCFLCSLPALARRQRAFLRADERATGAVAELAGGLRDITACGAEEQLAAHVCGIVDEQARAGRALARVTALRTVALALGGLLPALILLAGTPWLLDRGASAGAVVGALAYVTQSLAPALGGLVEGLGMSGVRLAATLDLLLPPPPRPRKRLPPRPRSPQVELRRVSFAYGPHAAPVLRGLSLTLDGDDHLAVVGPSGIGKSTLAGLICGLLTPSTGEVLVRGVPAPLLDPAARTLLPQEAYVFRGTLRENLSFHSPSASDTELWRAAGAVGLTGLAERLGGLSAEVDPALLSAGERQLVALTRAYLAPPGPTVLDEATCHLDPAAEARAERAFMARGGVLLVVAHRASSARRAGRVLFMDGRTAVLGRHTELLRSLPHYAELFGSEPPVDPAGLVKGKA</sequence>
<dbReference type="SUPFAM" id="SSF90123">
    <property type="entry name" value="ABC transporter transmembrane region"/>
    <property type="match status" value="1"/>
</dbReference>
<evidence type="ECO:0000256" key="3">
    <source>
        <dbReference type="ARBA" id="ARBA00022741"/>
    </source>
</evidence>
<dbReference type="PROSITE" id="PS50893">
    <property type="entry name" value="ABC_TRANSPORTER_2"/>
    <property type="match status" value="1"/>
</dbReference>
<accession>A0ABN1RV84</accession>
<dbReference type="InterPro" id="IPR039421">
    <property type="entry name" value="Type_1_exporter"/>
</dbReference>
<keyword evidence="2 7" id="KW-0812">Transmembrane</keyword>
<organism evidence="10 11">
    <name type="scientific">Actinocorallia libanotica</name>
    <dbReference type="NCBI Taxonomy" id="46162"/>
    <lineage>
        <taxon>Bacteria</taxon>
        <taxon>Bacillati</taxon>
        <taxon>Actinomycetota</taxon>
        <taxon>Actinomycetes</taxon>
        <taxon>Streptosporangiales</taxon>
        <taxon>Thermomonosporaceae</taxon>
        <taxon>Actinocorallia</taxon>
    </lineage>
</organism>
<dbReference type="InterPro" id="IPR036640">
    <property type="entry name" value="ABC1_TM_sf"/>
</dbReference>
<dbReference type="InterPro" id="IPR027417">
    <property type="entry name" value="P-loop_NTPase"/>
</dbReference>
<dbReference type="RefSeq" id="WP_344245082.1">
    <property type="nucleotide sequence ID" value="NZ_BAAAHH010000035.1"/>
</dbReference>
<name>A0ABN1RV84_9ACTN</name>
<dbReference type="EMBL" id="BAAAHH010000035">
    <property type="protein sequence ID" value="GAA0964799.1"/>
    <property type="molecule type" value="Genomic_DNA"/>
</dbReference>
<evidence type="ECO:0000313" key="10">
    <source>
        <dbReference type="EMBL" id="GAA0964799.1"/>
    </source>
</evidence>
<feature type="transmembrane region" description="Helical" evidence="7">
    <location>
        <begin position="154"/>
        <end position="176"/>
    </location>
</feature>